<protein>
    <submittedName>
        <fullName evidence="7">Sporulation integral membrane protein YtvI</fullName>
    </submittedName>
</protein>
<evidence type="ECO:0000256" key="3">
    <source>
        <dbReference type="ARBA" id="ARBA00022692"/>
    </source>
</evidence>
<keyword evidence="3 6" id="KW-0812">Transmembrane</keyword>
<sequence length="355" mass="40018">MNHPFEKYLPIITRIFIIAFIVLSIYFISTTLIFYVLPFILSWIIATILEPIIHFLNKVLKLSRSTCTLITICFFVIFIGFIIALIGGMIIIQLTNLSLELSQYPKKLYLHSSDLVKKMQALYIQLPPDLAASISNAINSIFQNLTSFVGKFIASLLTFISAIPSFFTFLLVTILSTFFMARDKNKIKKFIKTQIPTYALSKSIVLKKDLLLALTGYIKAQIILMFITFIESAIGLSIIGIQYSLIIAFFASIIDALPILGTGCIYIPLIIWKIFTNSYDDAVGLILLYIIIILIRQLLEPKILGSQIGLYPLATLISMYIGLKIFGIFGLIIGPVSLIFFMALQKVNILPKWKE</sequence>
<reference evidence="7" key="1">
    <citation type="submission" date="2021-07" db="EMBL/GenBank/DDBJ databases">
        <title>Complete genome sequence of Crassaminicella sp. 143-21, isolated from a deep-sea hydrothermal vent.</title>
        <authorList>
            <person name="Li X."/>
        </authorList>
    </citation>
    <scope>NUCLEOTIDE SEQUENCE</scope>
    <source>
        <strain evidence="7">143-21</strain>
    </source>
</reference>
<gene>
    <name evidence="7" type="primary">ytvI</name>
    <name evidence="7" type="ORF">KVH43_01100</name>
</gene>
<proteinExistence type="inferred from homology"/>
<feature type="transmembrane region" description="Helical" evidence="6">
    <location>
        <begin position="68"/>
        <end position="92"/>
    </location>
</feature>
<dbReference type="InterPro" id="IPR014227">
    <property type="entry name" value="YtvI-like"/>
</dbReference>
<dbReference type="Pfam" id="PF01594">
    <property type="entry name" value="AI-2E_transport"/>
    <property type="match status" value="1"/>
</dbReference>
<evidence type="ECO:0000313" key="7">
    <source>
        <dbReference type="EMBL" id="QXM06402.1"/>
    </source>
</evidence>
<dbReference type="PANTHER" id="PTHR21716">
    <property type="entry name" value="TRANSMEMBRANE PROTEIN"/>
    <property type="match status" value="1"/>
</dbReference>
<evidence type="ECO:0000256" key="4">
    <source>
        <dbReference type="ARBA" id="ARBA00022989"/>
    </source>
</evidence>
<feature type="transmembrane region" description="Helical" evidence="6">
    <location>
        <begin position="282"/>
        <end position="299"/>
    </location>
</feature>
<dbReference type="NCBIfam" id="TIGR02872">
    <property type="entry name" value="spore_ytvI"/>
    <property type="match status" value="1"/>
</dbReference>
<evidence type="ECO:0000256" key="1">
    <source>
        <dbReference type="ARBA" id="ARBA00004141"/>
    </source>
</evidence>
<comment type="similarity">
    <text evidence="2">Belongs to the autoinducer-2 exporter (AI-2E) (TC 2.A.86) family.</text>
</comment>
<keyword evidence="5 6" id="KW-0472">Membrane</keyword>
<feature type="transmembrane region" description="Helical" evidence="6">
    <location>
        <begin position="210"/>
        <end position="239"/>
    </location>
</feature>
<feature type="transmembrane region" description="Helical" evidence="6">
    <location>
        <begin position="12"/>
        <end position="29"/>
    </location>
</feature>
<dbReference type="Proteomes" id="UP000886818">
    <property type="component" value="Chromosome"/>
</dbReference>
<organism evidence="7 8">
    <name type="scientific">Crassaminicella indica</name>
    <dbReference type="NCBI Taxonomy" id="2855394"/>
    <lineage>
        <taxon>Bacteria</taxon>
        <taxon>Bacillati</taxon>
        <taxon>Bacillota</taxon>
        <taxon>Clostridia</taxon>
        <taxon>Eubacteriales</taxon>
        <taxon>Clostridiaceae</taxon>
        <taxon>Crassaminicella</taxon>
    </lineage>
</organism>
<feature type="transmembrane region" description="Helical" evidence="6">
    <location>
        <begin position="319"/>
        <end position="344"/>
    </location>
</feature>
<dbReference type="PANTHER" id="PTHR21716:SF68">
    <property type="entry name" value="TRANSPORT PROTEIN YTVI-RELATED"/>
    <property type="match status" value="1"/>
</dbReference>
<evidence type="ECO:0000256" key="6">
    <source>
        <dbReference type="SAM" id="Phobius"/>
    </source>
</evidence>
<dbReference type="EMBL" id="CP078093">
    <property type="protein sequence ID" value="QXM06402.1"/>
    <property type="molecule type" value="Genomic_DNA"/>
</dbReference>
<feature type="transmembrane region" description="Helical" evidence="6">
    <location>
        <begin position="35"/>
        <end position="56"/>
    </location>
</feature>
<dbReference type="InterPro" id="IPR002549">
    <property type="entry name" value="AI-2E-like"/>
</dbReference>
<accession>A0ABX8RBG8</accession>
<keyword evidence="4 6" id="KW-1133">Transmembrane helix</keyword>
<evidence type="ECO:0000256" key="5">
    <source>
        <dbReference type="ARBA" id="ARBA00023136"/>
    </source>
</evidence>
<feature type="transmembrane region" description="Helical" evidence="6">
    <location>
        <begin position="245"/>
        <end position="270"/>
    </location>
</feature>
<keyword evidence="8" id="KW-1185">Reference proteome</keyword>
<name>A0ABX8RBG8_9CLOT</name>
<evidence type="ECO:0000256" key="2">
    <source>
        <dbReference type="ARBA" id="ARBA00009773"/>
    </source>
</evidence>
<dbReference type="RefSeq" id="WP_218283098.1">
    <property type="nucleotide sequence ID" value="NZ_CP078093.1"/>
</dbReference>
<feature type="transmembrane region" description="Helical" evidence="6">
    <location>
        <begin position="152"/>
        <end position="181"/>
    </location>
</feature>
<comment type="subcellular location">
    <subcellularLocation>
        <location evidence="1">Membrane</location>
        <topology evidence="1">Multi-pass membrane protein</topology>
    </subcellularLocation>
</comment>
<evidence type="ECO:0000313" key="8">
    <source>
        <dbReference type="Proteomes" id="UP000886818"/>
    </source>
</evidence>